<gene>
    <name evidence="2" type="primary">recO</name>
    <name evidence="2" type="ORF">PGH07_07125</name>
</gene>
<accession>A0ABT7QYM9</accession>
<name>A0ABT7QYM9_9BACT</name>
<sequence length="200" mass="23802">MGVKKAKNEDSIAVVLSEEHIRSYYRFFGARHSILQLGNLVDFEVDGEDGRFLPRIRSLSHIGFPWLFDKNRLLLWHNFIRLFEPHLKDAEEIESFYFDLLLDAAKRWHKQNPKRIVCESYIKLLDYEGRIHHDEQCYICETPIDKHISLMQSFIPAHPECLYSASLPKEKVFEFFESRKTVFLEDNEVDYLYEIVMKGL</sequence>
<evidence type="ECO:0000259" key="1">
    <source>
        <dbReference type="Pfam" id="PF13114"/>
    </source>
</evidence>
<dbReference type="EMBL" id="JAQIBD010000002">
    <property type="protein sequence ID" value="MDM5271946.1"/>
    <property type="molecule type" value="Genomic_DNA"/>
</dbReference>
<keyword evidence="3" id="KW-1185">Reference proteome</keyword>
<proteinExistence type="predicted"/>
<dbReference type="RefSeq" id="WP_289413928.1">
    <property type="nucleotide sequence ID" value="NZ_JAQIBD010000002.1"/>
</dbReference>
<dbReference type="NCBIfam" id="NF010483">
    <property type="entry name" value="PRK13908.1"/>
    <property type="match status" value="1"/>
</dbReference>
<evidence type="ECO:0000313" key="2">
    <source>
        <dbReference type="EMBL" id="MDM5271946.1"/>
    </source>
</evidence>
<comment type="caution">
    <text evidence="2">The sequence shown here is derived from an EMBL/GenBank/DDBJ whole genome shotgun (WGS) entry which is preliminary data.</text>
</comment>
<dbReference type="Pfam" id="PF13114">
    <property type="entry name" value="RecO_N_2"/>
    <property type="match status" value="1"/>
</dbReference>
<dbReference type="Proteomes" id="UP001169069">
    <property type="component" value="Unassembled WGS sequence"/>
</dbReference>
<evidence type="ECO:0000313" key="3">
    <source>
        <dbReference type="Proteomes" id="UP001169069"/>
    </source>
</evidence>
<feature type="domain" description="DNA replication/recombination mediator RecO N-terminal" evidence="1">
    <location>
        <begin position="3"/>
        <end position="66"/>
    </location>
</feature>
<protein>
    <submittedName>
        <fullName evidence="2">Recombination protein RecO</fullName>
    </submittedName>
</protein>
<reference evidence="2" key="1">
    <citation type="submission" date="2023-01" db="EMBL/GenBank/DDBJ databases">
        <title>Sulfurovum sp. zt1-1 genome assembly.</title>
        <authorList>
            <person name="Wang J."/>
        </authorList>
    </citation>
    <scope>NUCLEOTIDE SEQUENCE</scope>
    <source>
        <strain evidence="2">Zt1-1</strain>
    </source>
</reference>
<organism evidence="2 3">
    <name type="scientific">Sulfurovum zhangzhouensis</name>
    <dbReference type="NCBI Taxonomy" id="3019067"/>
    <lineage>
        <taxon>Bacteria</taxon>
        <taxon>Pseudomonadati</taxon>
        <taxon>Campylobacterota</taxon>
        <taxon>Epsilonproteobacteria</taxon>
        <taxon>Campylobacterales</taxon>
        <taxon>Sulfurovaceae</taxon>
        <taxon>Sulfurovum</taxon>
    </lineage>
</organism>
<dbReference type="InterPro" id="IPR022572">
    <property type="entry name" value="DNA_rep/recomb_RecO_N"/>
</dbReference>